<keyword evidence="14 18" id="KW-0408">Iron</keyword>
<dbReference type="PANTHER" id="PTHR38689:SF1">
    <property type="entry name" value="SUCCINATE DEHYDROGENASE HYDROPHOBIC MEMBRANE ANCHOR SUBUNIT"/>
    <property type="match status" value="1"/>
</dbReference>
<comment type="subcellular location">
    <subcellularLocation>
        <location evidence="2 16">Cell inner membrane</location>
        <topology evidence="2 16">Multi-pass membrane protein</topology>
    </subcellularLocation>
</comment>
<proteinExistence type="predicted"/>
<evidence type="ECO:0000256" key="18">
    <source>
        <dbReference type="PIRSR" id="PIRSR000169-2"/>
    </source>
</evidence>
<evidence type="ECO:0000256" key="2">
    <source>
        <dbReference type="ARBA" id="ARBA00004429"/>
    </source>
</evidence>
<comment type="cofactor">
    <cofactor evidence="18">
        <name>heme</name>
        <dbReference type="ChEBI" id="CHEBI:30413"/>
    </cofactor>
    <text evidence="18">The heme is bound between the two transmembrane subunits.</text>
</comment>
<dbReference type="PIRSF" id="PIRSF000169">
    <property type="entry name" value="SDH_D"/>
    <property type="match status" value="1"/>
</dbReference>
<sequence>MVASATSLGRSGLHDWIIQRVTAVVLAGYVIYLTAFIVSAGGLTFAVWQTLFAQLWFKIFSLLAVASLCFHAWIGMWIVTTDYIKPTGMRMIVQVLIILACFAFLIWGAQILWSV</sequence>
<name>A0A545TIW0_9GAMM</name>
<evidence type="ECO:0000256" key="4">
    <source>
        <dbReference type="ARBA" id="ARBA00019425"/>
    </source>
</evidence>
<dbReference type="Proteomes" id="UP000317839">
    <property type="component" value="Unassembled WGS sequence"/>
</dbReference>
<keyword evidence="5 16" id="KW-0813">Transport</keyword>
<keyword evidence="6 16" id="KW-1003">Cell membrane</keyword>
<feature type="transmembrane region" description="Helical" evidence="19">
    <location>
        <begin position="91"/>
        <end position="113"/>
    </location>
</feature>
<evidence type="ECO:0000256" key="17">
    <source>
        <dbReference type="PIRSR" id="PIRSR000169-1"/>
    </source>
</evidence>
<feature type="binding site" description="axial binding residue" evidence="18">
    <location>
        <position position="71"/>
    </location>
    <ligand>
        <name>heme</name>
        <dbReference type="ChEBI" id="CHEBI:30413"/>
        <note>ligand shared with second transmembrane subunit</note>
    </ligand>
    <ligandPart>
        <name>Fe</name>
        <dbReference type="ChEBI" id="CHEBI:18248"/>
    </ligandPart>
</feature>
<keyword evidence="7 16" id="KW-0997">Cell inner membrane</keyword>
<evidence type="ECO:0000256" key="14">
    <source>
        <dbReference type="ARBA" id="ARBA00023004"/>
    </source>
</evidence>
<evidence type="ECO:0000256" key="11">
    <source>
        <dbReference type="ARBA" id="ARBA00022723"/>
    </source>
</evidence>
<comment type="caution">
    <text evidence="20">The sequence shown here is derived from an EMBL/GenBank/DDBJ whole genome shotgun (WGS) entry which is preliminary data.</text>
</comment>
<keyword evidence="10 19" id="KW-0812">Transmembrane</keyword>
<evidence type="ECO:0000313" key="21">
    <source>
        <dbReference type="Proteomes" id="UP000317839"/>
    </source>
</evidence>
<feature type="transmembrane region" description="Helical" evidence="19">
    <location>
        <begin position="21"/>
        <end position="49"/>
    </location>
</feature>
<evidence type="ECO:0000313" key="20">
    <source>
        <dbReference type="EMBL" id="TQV77148.1"/>
    </source>
</evidence>
<keyword evidence="15 16" id="KW-0472">Membrane</keyword>
<dbReference type="PANTHER" id="PTHR38689">
    <property type="entry name" value="SUCCINATE DEHYDROGENASE HYDROPHOBIC MEMBRANE ANCHOR SUBUNIT"/>
    <property type="match status" value="1"/>
</dbReference>
<gene>
    <name evidence="20" type="primary">sdhD</name>
    <name evidence="20" type="ORF">FLL45_04150</name>
</gene>
<dbReference type="EMBL" id="VIKR01000001">
    <property type="protein sequence ID" value="TQV77148.1"/>
    <property type="molecule type" value="Genomic_DNA"/>
</dbReference>
<evidence type="ECO:0000256" key="5">
    <source>
        <dbReference type="ARBA" id="ARBA00022448"/>
    </source>
</evidence>
<keyword evidence="21" id="KW-1185">Reference proteome</keyword>
<evidence type="ECO:0000256" key="7">
    <source>
        <dbReference type="ARBA" id="ARBA00022519"/>
    </source>
</evidence>
<keyword evidence="9 18" id="KW-0349">Heme</keyword>
<comment type="function">
    <text evidence="1 16">Membrane-anchoring subunit of succinate dehydrogenase (SDH).</text>
</comment>
<protein>
    <recommendedName>
        <fullName evidence="4 16">Succinate dehydrogenase hydrophobic membrane anchor subunit</fullName>
    </recommendedName>
</protein>
<dbReference type="RefSeq" id="WP_142888508.1">
    <property type="nucleotide sequence ID" value="NZ_VIKR01000001.1"/>
</dbReference>
<accession>A0A545TIW0</accession>
<dbReference type="GO" id="GO:0009055">
    <property type="term" value="F:electron transfer activity"/>
    <property type="evidence" value="ECO:0007669"/>
    <property type="project" value="TreeGrafter"/>
</dbReference>
<dbReference type="InterPro" id="IPR000701">
    <property type="entry name" value="SuccDH_FuR_B_TM-su"/>
</dbReference>
<keyword evidence="12 16" id="KW-0249">Electron transport</keyword>
<evidence type="ECO:0000256" key="10">
    <source>
        <dbReference type="ARBA" id="ARBA00022692"/>
    </source>
</evidence>
<dbReference type="UniPathway" id="UPA00223"/>
<feature type="binding site" evidence="17">
    <location>
        <position position="83"/>
    </location>
    <ligand>
        <name>a ubiquinone</name>
        <dbReference type="ChEBI" id="CHEBI:16389"/>
    </ligand>
</feature>
<dbReference type="GO" id="GO:0017004">
    <property type="term" value="P:cytochrome complex assembly"/>
    <property type="evidence" value="ECO:0007669"/>
    <property type="project" value="TreeGrafter"/>
</dbReference>
<dbReference type="GO" id="GO:0020037">
    <property type="term" value="F:heme binding"/>
    <property type="evidence" value="ECO:0007669"/>
    <property type="project" value="InterPro"/>
</dbReference>
<dbReference type="CDD" id="cd03494">
    <property type="entry name" value="SQR_TypeC_SdhD"/>
    <property type="match status" value="1"/>
</dbReference>
<evidence type="ECO:0000256" key="3">
    <source>
        <dbReference type="ARBA" id="ARBA00005163"/>
    </source>
</evidence>
<feature type="transmembrane region" description="Helical" evidence="19">
    <location>
        <begin position="55"/>
        <end position="79"/>
    </location>
</feature>
<keyword evidence="8 16" id="KW-0816">Tricarboxylic acid cycle</keyword>
<evidence type="ECO:0000256" key="13">
    <source>
        <dbReference type="ARBA" id="ARBA00022989"/>
    </source>
</evidence>
<evidence type="ECO:0000256" key="16">
    <source>
        <dbReference type="PIRNR" id="PIRNR000169"/>
    </source>
</evidence>
<dbReference type="GO" id="GO:0005886">
    <property type="term" value="C:plasma membrane"/>
    <property type="evidence" value="ECO:0007669"/>
    <property type="project" value="UniProtKB-SubCell"/>
</dbReference>
<evidence type="ECO:0000256" key="9">
    <source>
        <dbReference type="ARBA" id="ARBA00022617"/>
    </source>
</evidence>
<dbReference type="InterPro" id="IPR034804">
    <property type="entry name" value="SQR/QFR_C/D"/>
</dbReference>
<keyword evidence="11 18" id="KW-0479">Metal-binding</keyword>
<evidence type="ECO:0000256" key="1">
    <source>
        <dbReference type="ARBA" id="ARBA00004050"/>
    </source>
</evidence>
<evidence type="ECO:0000256" key="6">
    <source>
        <dbReference type="ARBA" id="ARBA00022475"/>
    </source>
</evidence>
<dbReference type="NCBIfam" id="TIGR02968">
    <property type="entry name" value="succ_dehyd_anc"/>
    <property type="match status" value="1"/>
</dbReference>
<dbReference type="OrthoDB" id="5612767at2"/>
<dbReference type="Pfam" id="PF01127">
    <property type="entry name" value="Sdh_cyt"/>
    <property type="match status" value="1"/>
</dbReference>
<organism evidence="20 21">
    <name type="scientific">Aliikangiella marina</name>
    <dbReference type="NCBI Taxonomy" id="1712262"/>
    <lineage>
        <taxon>Bacteria</taxon>
        <taxon>Pseudomonadati</taxon>
        <taxon>Pseudomonadota</taxon>
        <taxon>Gammaproteobacteria</taxon>
        <taxon>Oceanospirillales</taxon>
        <taxon>Pleioneaceae</taxon>
        <taxon>Aliikangiella</taxon>
    </lineage>
</organism>
<dbReference type="GO" id="GO:0046872">
    <property type="term" value="F:metal ion binding"/>
    <property type="evidence" value="ECO:0007669"/>
    <property type="project" value="UniProtKB-KW"/>
</dbReference>
<reference evidence="20 21" key="1">
    <citation type="submission" date="2019-06" db="EMBL/GenBank/DDBJ databases">
        <title>Draft genome of Aliikangiella marina GYP-15.</title>
        <authorList>
            <person name="Wang G."/>
        </authorList>
    </citation>
    <scope>NUCLEOTIDE SEQUENCE [LARGE SCALE GENOMIC DNA]</scope>
    <source>
        <strain evidence="20 21">GYP-15</strain>
    </source>
</reference>
<evidence type="ECO:0000256" key="8">
    <source>
        <dbReference type="ARBA" id="ARBA00022532"/>
    </source>
</evidence>
<dbReference type="Gene3D" id="1.20.1300.10">
    <property type="entry name" value="Fumarate reductase/succinate dehydrogenase, transmembrane subunit"/>
    <property type="match status" value="1"/>
</dbReference>
<evidence type="ECO:0000256" key="15">
    <source>
        <dbReference type="ARBA" id="ARBA00023136"/>
    </source>
</evidence>
<dbReference type="InterPro" id="IPR014312">
    <property type="entry name" value="Succ_DH_anchor"/>
</dbReference>
<comment type="pathway">
    <text evidence="3 16">Carbohydrate metabolism; tricarboxylic acid cycle.</text>
</comment>
<keyword evidence="13 19" id="KW-1133">Transmembrane helix</keyword>
<dbReference type="AlphaFoldDB" id="A0A545TIW0"/>
<dbReference type="GO" id="GO:0006099">
    <property type="term" value="P:tricarboxylic acid cycle"/>
    <property type="evidence" value="ECO:0007669"/>
    <property type="project" value="UniProtKB-UniRule"/>
</dbReference>
<dbReference type="SUPFAM" id="SSF81343">
    <property type="entry name" value="Fumarate reductase respiratory complex transmembrane subunits"/>
    <property type="match status" value="1"/>
</dbReference>
<evidence type="ECO:0000256" key="12">
    <source>
        <dbReference type="ARBA" id="ARBA00022982"/>
    </source>
</evidence>
<evidence type="ECO:0000256" key="19">
    <source>
        <dbReference type="SAM" id="Phobius"/>
    </source>
</evidence>